<accession>A0AAV4QV79</accession>
<evidence type="ECO:0000313" key="1">
    <source>
        <dbReference type="EMBL" id="GIY12020.1"/>
    </source>
</evidence>
<evidence type="ECO:0000313" key="2">
    <source>
        <dbReference type="Proteomes" id="UP001054945"/>
    </source>
</evidence>
<comment type="caution">
    <text evidence="1">The sequence shown here is derived from an EMBL/GenBank/DDBJ whole genome shotgun (WGS) entry which is preliminary data.</text>
</comment>
<keyword evidence="2" id="KW-1185">Reference proteome</keyword>
<dbReference type="AlphaFoldDB" id="A0AAV4QV79"/>
<dbReference type="EMBL" id="BPLR01006730">
    <property type="protein sequence ID" value="GIY12020.1"/>
    <property type="molecule type" value="Genomic_DNA"/>
</dbReference>
<name>A0AAV4QV79_CAEEX</name>
<gene>
    <name evidence="1" type="ORF">CEXT_353711</name>
</gene>
<organism evidence="1 2">
    <name type="scientific">Caerostris extrusa</name>
    <name type="common">Bark spider</name>
    <name type="synonym">Caerostris bankana</name>
    <dbReference type="NCBI Taxonomy" id="172846"/>
    <lineage>
        <taxon>Eukaryota</taxon>
        <taxon>Metazoa</taxon>
        <taxon>Ecdysozoa</taxon>
        <taxon>Arthropoda</taxon>
        <taxon>Chelicerata</taxon>
        <taxon>Arachnida</taxon>
        <taxon>Araneae</taxon>
        <taxon>Araneomorphae</taxon>
        <taxon>Entelegynae</taxon>
        <taxon>Araneoidea</taxon>
        <taxon>Araneidae</taxon>
        <taxon>Caerostris</taxon>
    </lineage>
</organism>
<reference evidence="1 2" key="1">
    <citation type="submission" date="2021-06" db="EMBL/GenBank/DDBJ databases">
        <title>Caerostris extrusa draft genome.</title>
        <authorList>
            <person name="Kono N."/>
            <person name="Arakawa K."/>
        </authorList>
    </citation>
    <scope>NUCLEOTIDE SEQUENCE [LARGE SCALE GENOMIC DNA]</scope>
</reference>
<protein>
    <submittedName>
        <fullName evidence="1">Uncharacterized protein</fullName>
    </submittedName>
</protein>
<proteinExistence type="predicted"/>
<sequence length="74" mass="8512">MKEREREKTAPRCYSGRWNIEFLDSYCSNNECGIKSSKWALDVVHTWLSKHANVDLAALGGMERLRTCFVEESG</sequence>
<dbReference type="Proteomes" id="UP001054945">
    <property type="component" value="Unassembled WGS sequence"/>
</dbReference>